<evidence type="ECO:0000313" key="2">
    <source>
        <dbReference type="Proteomes" id="UP000249390"/>
    </source>
</evidence>
<dbReference type="AlphaFoldDB" id="A0A328DN85"/>
<sequence length="82" mass="9048">MSYTPKPLKGKLPGFANTSHASNLVASVLQFVKGYLLSYYFPSVNSSLTWNGSIREKNKSLKLVLGKGPFIIKLEDHIDCTS</sequence>
<gene>
    <name evidence="1" type="ORF">DM860_016570</name>
</gene>
<keyword evidence="2" id="KW-1185">Reference proteome</keyword>
<reference evidence="1 2" key="1">
    <citation type="submission" date="2018-06" db="EMBL/GenBank/DDBJ databases">
        <title>The Genome of Cuscuta australis (Dodder) Provides Insight into the Evolution of Plant Parasitism.</title>
        <authorList>
            <person name="Liu H."/>
        </authorList>
    </citation>
    <scope>NUCLEOTIDE SEQUENCE [LARGE SCALE GENOMIC DNA]</scope>
    <source>
        <strain evidence="2">cv. Yunnan</strain>
        <tissue evidence="1">Vines</tissue>
    </source>
</reference>
<proteinExistence type="predicted"/>
<dbReference type="Proteomes" id="UP000249390">
    <property type="component" value="Unassembled WGS sequence"/>
</dbReference>
<protein>
    <submittedName>
        <fullName evidence="1">Uncharacterized protein</fullName>
    </submittedName>
</protein>
<organism evidence="1 2">
    <name type="scientific">Cuscuta australis</name>
    <dbReference type="NCBI Taxonomy" id="267555"/>
    <lineage>
        <taxon>Eukaryota</taxon>
        <taxon>Viridiplantae</taxon>
        <taxon>Streptophyta</taxon>
        <taxon>Embryophyta</taxon>
        <taxon>Tracheophyta</taxon>
        <taxon>Spermatophyta</taxon>
        <taxon>Magnoliopsida</taxon>
        <taxon>eudicotyledons</taxon>
        <taxon>Gunneridae</taxon>
        <taxon>Pentapetalae</taxon>
        <taxon>asterids</taxon>
        <taxon>lamiids</taxon>
        <taxon>Solanales</taxon>
        <taxon>Convolvulaceae</taxon>
        <taxon>Cuscuteae</taxon>
        <taxon>Cuscuta</taxon>
        <taxon>Cuscuta subgen. Grammica</taxon>
        <taxon>Cuscuta sect. Cleistogrammica</taxon>
    </lineage>
</organism>
<name>A0A328DN85_9ASTE</name>
<dbReference type="EMBL" id="NQVE01000121">
    <property type="protein sequence ID" value="RAL46936.1"/>
    <property type="molecule type" value="Genomic_DNA"/>
</dbReference>
<evidence type="ECO:0000313" key="1">
    <source>
        <dbReference type="EMBL" id="RAL46936.1"/>
    </source>
</evidence>
<accession>A0A328DN85</accession>
<comment type="caution">
    <text evidence="1">The sequence shown here is derived from an EMBL/GenBank/DDBJ whole genome shotgun (WGS) entry which is preliminary data.</text>
</comment>